<feature type="signal peptide" evidence="1">
    <location>
        <begin position="1"/>
        <end position="26"/>
    </location>
</feature>
<dbReference type="RefSeq" id="WP_073043108.1">
    <property type="nucleotide sequence ID" value="NZ_FQUO01000007.1"/>
</dbReference>
<sequence length="238" mass="25851">MKSNLLLKTVLAAAFSIAGIASMAQAPKTPAKSLHEKVYFQAKALADFPTAIQSVHYLVAETGEATSRWNDSLALLYFQSGAYIQSYTLAEKMLQQGPATDLRLEMKAASARRLDQPLAAIDGYSQLFSRTNNAYYGFEQLQLEYGIRRLAEAVVTATKVLKAAGTADSTRVSVPRRDGKQVQEVSLVAAARFTQALAFYDLHQETNAADALKEALAAAPAYELALDLQQKLNTAAKN</sequence>
<evidence type="ECO:0000313" key="3">
    <source>
        <dbReference type="Proteomes" id="UP000184368"/>
    </source>
</evidence>
<evidence type="ECO:0008006" key="4">
    <source>
        <dbReference type="Google" id="ProtNLM"/>
    </source>
</evidence>
<reference evidence="2 3" key="1">
    <citation type="submission" date="2016-11" db="EMBL/GenBank/DDBJ databases">
        <authorList>
            <person name="Jaros S."/>
            <person name="Januszkiewicz K."/>
            <person name="Wedrychowicz H."/>
        </authorList>
    </citation>
    <scope>NUCLEOTIDE SEQUENCE [LARGE SCALE GENOMIC DNA]</scope>
    <source>
        <strain evidence="2 3">DSM 26897</strain>
    </source>
</reference>
<proteinExistence type="predicted"/>
<keyword evidence="1" id="KW-0732">Signal</keyword>
<dbReference type="Proteomes" id="UP000184368">
    <property type="component" value="Unassembled WGS sequence"/>
</dbReference>
<gene>
    <name evidence="2" type="ORF">SAMN05444008_107262</name>
</gene>
<feature type="chain" id="PRO_5012431782" description="Tetratricopeptide repeat-containing protein" evidence="1">
    <location>
        <begin position="27"/>
        <end position="238"/>
    </location>
</feature>
<keyword evidence="3" id="KW-1185">Reference proteome</keyword>
<accession>A0A1M5BD56</accession>
<dbReference type="STRING" id="1302690.BUE76_17265"/>
<dbReference type="EMBL" id="FQUO01000007">
    <property type="protein sequence ID" value="SHF40454.1"/>
    <property type="molecule type" value="Genomic_DNA"/>
</dbReference>
<name>A0A1M5BD56_9BACT</name>
<protein>
    <recommendedName>
        <fullName evidence="4">Tetratricopeptide repeat-containing protein</fullName>
    </recommendedName>
</protein>
<organism evidence="2 3">
    <name type="scientific">Cnuella takakiae</name>
    <dbReference type="NCBI Taxonomy" id="1302690"/>
    <lineage>
        <taxon>Bacteria</taxon>
        <taxon>Pseudomonadati</taxon>
        <taxon>Bacteroidota</taxon>
        <taxon>Chitinophagia</taxon>
        <taxon>Chitinophagales</taxon>
        <taxon>Chitinophagaceae</taxon>
        <taxon>Cnuella</taxon>
    </lineage>
</organism>
<dbReference type="AlphaFoldDB" id="A0A1M5BD56"/>
<evidence type="ECO:0000256" key="1">
    <source>
        <dbReference type="SAM" id="SignalP"/>
    </source>
</evidence>
<evidence type="ECO:0000313" key="2">
    <source>
        <dbReference type="EMBL" id="SHF40454.1"/>
    </source>
</evidence>